<name>A0A9W7BAY3_9STRA</name>
<sequence length="215" mass="23538">MSKRTSEDAIEIPDPNNLESGDDEEEAHEASESNSAADETLAVGGDDFMHTDDFRRLFVGFVMADTLVAMRMKQVTKVVFLLNITKVGDRACACAVNLVVVDIPEGITSIGRSSFQFCSSLEDVKFPKSLTPVGYSSFHNCSSLEEVDLLHTFIHKLGYRAFAGCTSLREMKVPDSLQTFGGNVFSGCSKLVPSDINIGWDHNPCVVVAYLRSIQ</sequence>
<dbReference type="PANTHER" id="PTHR45661:SF3">
    <property type="entry name" value="IG-LIKE DOMAIN-CONTAINING PROTEIN"/>
    <property type="match status" value="1"/>
</dbReference>
<dbReference type="EMBL" id="BRXX01000074">
    <property type="protein sequence ID" value="GMH87596.1"/>
    <property type="molecule type" value="Genomic_DNA"/>
</dbReference>
<protein>
    <submittedName>
        <fullName evidence="2">Uncharacterized protein</fullName>
    </submittedName>
</protein>
<organism evidence="2 3">
    <name type="scientific">Triparma verrucosa</name>
    <dbReference type="NCBI Taxonomy" id="1606542"/>
    <lineage>
        <taxon>Eukaryota</taxon>
        <taxon>Sar</taxon>
        <taxon>Stramenopiles</taxon>
        <taxon>Ochrophyta</taxon>
        <taxon>Bolidophyceae</taxon>
        <taxon>Parmales</taxon>
        <taxon>Triparmaceae</taxon>
        <taxon>Triparma</taxon>
    </lineage>
</organism>
<dbReference type="Gene3D" id="3.80.10.10">
    <property type="entry name" value="Ribonuclease Inhibitor"/>
    <property type="match status" value="1"/>
</dbReference>
<gene>
    <name evidence="2" type="ORF">TrVE_jg2624</name>
</gene>
<dbReference type="Proteomes" id="UP001165160">
    <property type="component" value="Unassembled WGS sequence"/>
</dbReference>
<dbReference type="InterPro" id="IPR026906">
    <property type="entry name" value="LRR_5"/>
</dbReference>
<dbReference type="InterPro" id="IPR032675">
    <property type="entry name" value="LRR_dom_sf"/>
</dbReference>
<comment type="caution">
    <text evidence="2">The sequence shown here is derived from an EMBL/GenBank/DDBJ whole genome shotgun (WGS) entry which is preliminary data.</text>
</comment>
<feature type="region of interest" description="Disordered" evidence="1">
    <location>
        <begin position="1"/>
        <end position="37"/>
    </location>
</feature>
<keyword evidence="3" id="KW-1185">Reference proteome</keyword>
<reference evidence="3" key="1">
    <citation type="journal article" date="2023" name="Commun. Biol.">
        <title>Genome analysis of Parmales, the sister group of diatoms, reveals the evolutionary specialization of diatoms from phago-mixotrophs to photoautotrophs.</title>
        <authorList>
            <person name="Ban H."/>
            <person name="Sato S."/>
            <person name="Yoshikawa S."/>
            <person name="Yamada K."/>
            <person name="Nakamura Y."/>
            <person name="Ichinomiya M."/>
            <person name="Sato N."/>
            <person name="Blanc-Mathieu R."/>
            <person name="Endo H."/>
            <person name="Kuwata A."/>
            <person name="Ogata H."/>
        </authorList>
    </citation>
    <scope>NUCLEOTIDE SEQUENCE [LARGE SCALE GENOMIC DNA]</scope>
    <source>
        <strain evidence="3">NIES 3699</strain>
    </source>
</reference>
<dbReference type="PANTHER" id="PTHR45661">
    <property type="entry name" value="SURFACE ANTIGEN"/>
    <property type="match status" value="1"/>
</dbReference>
<dbReference type="AlphaFoldDB" id="A0A9W7BAY3"/>
<evidence type="ECO:0000256" key="1">
    <source>
        <dbReference type="SAM" id="MobiDB-lite"/>
    </source>
</evidence>
<evidence type="ECO:0000313" key="3">
    <source>
        <dbReference type="Proteomes" id="UP001165160"/>
    </source>
</evidence>
<dbReference type="InterPro" id="IPR053139">
    <property type="entry name" value="Surface_bspA-like"/>
</dbReference>
<accession>A0A9W7BAY3</accession>
<evidence type="ECO:0000313" key="2">
    <source>
        <dbReference type="EMBL" id="GMH87596.1"/>
    </source>
</evidence>
<dbReference type="Pfam" id="PF13306">
    <property type="entry name" value="LRR_5"/>
    <property type="match status" value="1"/>
</dbReference>
<dbReference type="SUPFAM" id="SSF52058">
    <property type="entry name" value="L domain-like"/>
    <property type="match status" value="1"/>
</dbReference>
<proteinExistence type="predicted"/>